<reference evidence="1" key="1">
    <citation type="submission" date="2022-11" db="EMBL/GenBank/DDBJ databases">
        <authorList>
            <person name="Petersen C."/>
        </authorList>
    </citation>
    <scope>NUCLEOTIDE SEQUENCE</scope>
    <source>
        <strain evidence="1">IBT 34128</strain>
    </source>
</reference>
<dbReference type="OrthoDB" id="4359401at2759"/>
<protein>
    <submittedName>
        <fullName evidence="1">Uncharacterized protein</fullName>
    </submittedName>
</protein>
<dbReference type="Proteomes" id="UP001141434">
    <property type="component" value="Unassembled WGS sequence"/>
</dbReference>
<proteinExistence type="predicted"/>
<dbReference type="AlphaFoldDB" id="A0A9W9EHF1"/>
<evidence type="ECO:0000313" key="2">
    <source>
        <dbReference type="Proteomes" id="UP001141434"/>
    </source>
</evidence>
<gene>
    <name evidence="1" type="ORF">NUU61_010009</name>
</gene>
<keyword evidence="2" id="KW-1185">Reference proteome</keyword>
<organism evidence="1 2">
    <name type="scientific">Penicillium alfredii</name>
    <dbReference type="NCBI Taxonomy" id="1506179"/>
    <lineage>
        <taxon>Eukaryota</taxon>
        <taxon>Fungi</taxon>
        <taxon>Dikarya</taxon>
        <taxon>Ascomycota</taxon>
        <taxon>Pezizomycotina</taxon>
        <taxon>Eurotiomycetes</taxon>
        <taxon>Eurotiomycetidae</taxon>
        <taxon>Eurotiales</taxon>
        <taxon>Aspergillaceae</taxon>
        <taxon>Penicillium</taxon>
    </lineage>
</organism>
<accession>A0A9W9EHF1</accession>
<dbReference type="RefSeq" id="XP_056507032.1">
    <property type="nucleotide sequence ID" value="XM_056660534.1"/>
</dbReference>
<comment type="caution">
    <text evidence="1">The sequence shown here is derived from an EMBL/GenBank/DDBJ whole genome shotgun (WGS) entry which is preliminary data.</text>
</comment>
<reference evidence="1" key="2">
    <citation type="journal article" date="2023" name="IMA Fungus">
        <title>Comparative genomic study of the Penicillium genus elucidates a diverse pangenome and 15 lateral gene transfer events.</title>
        <authorList>
            <person name="Petersen C."/>
            <person name="Sorensen T."/>
            <person name="Nielsen M.R."/>
            <person name="Sondergaard T.E."/>
            <person name="Sorensen J.L."/>
            <person name="Fitzpatrick D.A."/>
            <person name="Frisvad J.C."/>
            <person name="Nielsen K.L."/>
        </authorList>
    </citation>
    <scope>NUCLEOTIDE SEQUENCE</scope>
    <source>
        <strain evidence="1">IBT 34128</strain>
    </source>
</reference>
<sequence length="131" mass="15317">MFRPENLEIDSDAYQNTAIEARDFHLRLFEITAVAIHTIAAHLFLHTNQPPYNRPPCPRLEHIVGLVGEGYTIPTYLFHQDYIDHDQYPMDVADMVGYWAEYWVFGGVVLFDRGESETEFRDVYFHTSADF</sequence>
<evidence type="ECO:0000313" key="1">
    <source>
        <dbReference type="EMBL" id="KAJ5081745.1"/>
    </source>
</evidence>
<name>A0A9W9EHF1_9EURO</name>
<dbReference type="GeneID" id="81399703"/>
<dbReference type="EMBL" id="JAPMSZ010000012">
    <property type="protein sequence ID" value="KAJ5081745.1"/>
    <property type="molecule type" value="Genomic_DNA"/>
</dbReference>